<dbReference type="OrthoDB" id="1550900at2"/>
<accession>A0A4R2IV24</accession>
<keyword evidence="2" id="KW-1185">Reference proteome</keyword>
<dbReference type="EMBL" id="SLWR01000004">
    <property type="protein sequence ID" value="TCO48512.1"/>
    <property type="molecule type" value="Genomic_DNA"/>
</dbReference>
<name>A0A4R2IV24_9ACTN</name>
<proteinExistence type="predicted"/>
<evidence type="ECO:0008006" key="3">
    <source>
        <dbReference type="Google" id="ProtNLM"/>
    </source>
</evidence>
<gene>
    <name evidence="1" type="ORF">EV646_104334</name>
</gene>
<dbReference type="RefSeq" id="WP_132148438.1">
    <property type="nucleotide sequence ID" value="NZ_SLWR01000004.1"/>
</dbReference>
<comment type="caution">
    <text evidence="1">The sequence shown here is derived from an EMBL/GenBank/DDBJ whole genome shotgun (WGS) entry which is preliminary data.</text>
</comment>
<sequence length="97" mass="10669">MQWIAVATPPFGAIEQFDQVMEQLGAEEPEGLEARYVGTTDDGLRVVTLWKSKEHADRFFANRLGPAFAKVLGPEPAGRPEILGIDVARSYTRQPVG</sequence>
<evidence type="ECO:0000313" key="1">
    <source>
        <dbReference type="EMBL" id="TCO48512.1"/>
    </source>
</evidence>
<dbReference type="Proteomes" id="UP000295573">
    <property type="component" value="Unassembled WGS sequence"/>
</dbReference>
<dbReference type="AlphaFoldDB" id="A0A4R2IV24"/>
<organism evidence="1 2">
    <name type="scientific">Kribbella antiqua</name>
    <dbReference type="NCBI Taxonomy" id="2512217"/>
    <lineage>
        <taxon>Bacteria</taxon>
        <taxon>Bacillati</taxon>
        <taxon>Actinomycetota</taxon>
        <taxon>Actinomycetes</taxon>
        <taxon>Propionibacteriales</taxon>
        <taxon>Kribbellaceae</taxon>
        <taxon>Kribbella</taxon>
    </lineage>
</organism>
<reference evidence="1 2" key="1">
    <citation type="journal article" date="2015" name="Stand. Genomic Sci.">
        <title>Genomic Encyclopedia of Bacterial and Archaeal Type Strains, Phase III: the genomes of soil and plant-associated and newly described type strains.</title>
        <authorList>
            <person name="Whitman W.B."/>
            <person name="Woyke T."/>
            <person name="Klenk H.P."/>
            <person name="Zhou Y."/>
            <person name="Lilburn T.G."/>
            <person name="Beck B.J."/>
            <person name="De Vos P."/>
            <person name="Vandamme P."/>
            <person name="Eisen J.A."/>
            <person name="Garrity G."/>
            <person name="Hugenholtz P."/>
            <person name="Kyrpides N.C."/>
        </authorList>
    </citation>
    <scope>NUCLEOTIDE SEQUENCE [LARGE SCALE GENOMIC DNA]</scope>
    <source>
        <strain evidence="1 2">VKM Ac-2541</strain>
    </source>
</reference>
<evidence type="ECO:0000313" key="2">
    <source>
        <dbReference type="Proteomes" id="UP000295573"/>
    </source>
</evidence>
<protein>
    <recommendedName>
        <fullName evidence="3">ABM domain-containing protein</fullName>
    </recommendedName>
</protein>